<proteinExistence type="predicted"/>
<reference evidence="2 3" key="1">
    <citation type="submission" date="2020-08" db="EMBL/GenBank/DDBJ databases">
        <title>Genomic Encyclopedia of Type Strains, Phase IV (KMG-IV): sequencing the most valuable type-strain genomes for metagenomic binning, comparative biology and taxonomic classification.</title>
        <authorList>
            <person name="Goeker M."/>
        </authorList>
    </citation>
    <scope>NUCLEOTIDE SEQUENCE [LARGE SCALE GENOMIC DNA]</scope>
    <source>
        <strain evidence="2 3">DSM 23960</strain>
    </source>
</reference>
<organism evidence="2 3">
    <name type="scientific">Brevundimonas lenta</name>
    <dbReference type="NCBI Taxonomy" id="424796"/>
    <lineage>
        <taxon>Bacteria</taxon>
        <taxon>Pseudomonadati</taxon>
        <taxon>Pseudomonadota</taxon>
        <taxon>Alphaproteobacteria</taxon>
        <taxon>Caulobacterales</taxon>
        <taxon>Caulobacteraceae</taxon>
        <taxon>Brevundimonas</taxon>
    </lineage>
</organism>
<dbReference type="Proteomes" id="UP000529946">
    <property type="component" value="Unassembled WGS sequence"/>
</dbReference>
<feature type="chain" id="PRO_5030794506" description="Spore coat protein U domain-containing protein" evidence="1">
    <location>
        <begin position="21"/>
        <end position="189"/>
    </location>
</feature>
<keyword evidence="3" id="KW-1185">Reference proteome</keyword>
<feature type="signal peptide" evidence="1">
    <location>
        <begin position="1"/>
        <end position="20"/>
    </location>
</feature>
<gene>
    <name evidence="2" type="ORF">GGR12_001159</name>
</gene>
<evidence type="ECO:0000313" key="3">
    <source>
        <dbReference type="Proteomes" id="UP000529946"/>
    </source>
</evidence>
<keyword evidence="1" id="KW-0732">Signal</keyword>
<evidence type="ECO:0008006" key="4">
    <source>
        <dbReference type="Google" id="ProtNLM"/>
    </source>
</evidence>
<dbReference type="EMBL" id="JACIDM010000001">
    <property type="protein sequence ID" value="MBB4082320.1"/>
    <property type="molecule type" value="Genomic_DNA"/>
</dbReference>
<accession>A0A7W6NNG3</accession>
<protein>
    <recommendedName>
        <fullName evidence="4">Spore coat protein U domain-containing protein</fullName>
    </recommendedName>
</protein>
<name>A0A7W6NNG3_9CAUL</name>
<comment type="caution">
    <text evidence="2">The sequence shown here is derived from an EMBL/GenBank/DDBJ whole genome shotgun (WGS) entry which is preliminary data.</text>
</comment>
<sequence length="189" mass="18809">MKRMLIAASALAMIASPAFAQSSDSATVNLTASVQPLCSMVAGDSSFDINTVPANAGSIVDADGTLKANTSVPAALSAFAGPAASQLTAWCNGVSSSVTLEADGLSNPAAAGDTDFVNYVDLSLTGWQVDGITIPTVTTSNGNTASSGAIPTNRVFSGSFDGNIAFVDTGKKLVSGGYTGSFKISIAAN</sequence>
<evidence type="ECO:0000313" key="2">
    <source>
        <dbReference type="EMBL" id="MBB4082320.1"/>
    </source>
</evidence>
<dbReference type="AlphaFoldDB" id="A0A7W6NNG3"/>
<evidence type="ECO:0000256" key="1">
    <source>
        <dbReference type="SAM" id="SignalP"/>
    </source>
</evidence>
<dbReference type="RefSeq" id="WP_183203409.1">
    <property type="nucleotide sequence ID" value="NZ_BAAAER010000004.1"/>
</dbReference>